<name>L9YJV3_9EURY</name>
<dbReference type="Proteomes" id="UP000011618">
    <property type="component" value="Unassembled WGS sequence"/>
</dbReference>
<proteinExistence type="predicted"/>
<sequence length="264" mass="28440">MPDADLVTERDLARTYDPPSYADAYDAVQDYRRVLAYHSRHPDKGSSAIASALELPRGRVRPWLDGAAPDAVNAIDTARSYGWLGAEYDDPEFRALNTLVANVFSGGSITEQHYQPSFALAEDSHVTDALERAGVEYQLVTDRDGRADEARPTDDGTVLGRVLAVLGAPAGPKAGQRLALPTYLERAPDAVRTQFVGAYLANRAVAHQGKATLTVREDRNRTYLESLAALCDDVAGGGVALRERDIVISADAARALGFGRVETA</sequence>
<dbReference type="EMBL" id="AOII01000099">
    <property type="protein sequence ID" value="ELY73213.1"/>
    <property type="molecule type" value="Genomic_DNA"/>
</dbReference>
<gene>
    <name evidence="1" type="ORF">C487_17465</name>
</gene>
<organism evidence="1 2">
    <name type="scientific">Natrinema pallidum DSM 3751</name>
    <dbReference type="NCBI Taxonomy" id="1227495"/>
    <lineage>
        <taxon>Archaea</taxon>
        <taxon>Methanobacteriati</taxon>
        <taxon>Methanobacteriota</taxon>
        <taxon>Stenosarchaea group</taxon>
        <taxon>Halobacteria</taxon>
        <taxon>Halobacteriales</taxon>
        <taxon>Natrialbaceae</taxon>
        <taxon>Natrinema</taxon>
    </lineage>
</organism>
<evidence type="ECO:0000313" key="2">
    <source>
        <dbReference type="Proteomes" id="UP000011618"/>
    </source>
</evidence>
<comment type="caution">
    <text evidence="1">The sequence shown here is derived from an EMBL/GenBank/DDBJ whole genome shotgun (WGS) entry which is preliminary data.</text>
</comment>
<dbReference type="OrthoDB" id="200049at2157"/>
<dbReference type="RefSeq" id="WP_006187033.1">
    <property type="nucleotide sequence ID" value="NZ_AOII01000099.1"/>
</dbReference>
<protein>
    <submittedName>
        <fullName evidence="1">Uncharacterized protein</fullName>
    </submittedName>
</protein>
<dbReference type="AlphaFoldDB" id="L9YJV3"/>
<evidence type="ECO:0000313" key="1">
    <source>
        <dbReference type="EMBL" id="ELY73213.1"/>
    </source>
</evidence>
<reference evidence="1 2" key="1">
    <citation type="journal article" date="2014" name="PLoS Genet.">
        <title>Phylogenetically driven sequencing of extremely halophilic archaea reveals strategies for static and dynamic osmo-response.</title>
        <authorList>
            <person name="Becker E.A."/>
            <person name="Seitzer P.M."/>
            <person name="Tritt A."/>
            <person name="Larsen D."/>
            <person name="Krusor M."/>
            <person name="Yao A.I."/>
            <person name="Wu D."/>
            <person name="Madern D."/>
            <person name="Eisen J.A."/>
            <person name="Darling A.E."/>
            <person name="Facciotti M.T."/>
        </authorList>
    </citation>
    <scope>NUCLEOTIDE SEQUENCE [LARGE SCALE GENOMIC DNA]</scope>
    <source>
        <strain evidence="1 2">DSM 3751</strain>
    </source>
</reference>
<dbReference type="PATRIC" id="fig|1227495.3.peg.3496"/>
<accession>L9YJV3</accession>
<dbReference type="eggNOG" id="arCOG06427">
    <property type="taxonomic scope" value="Archaea"/>
</dbReference>